<gene>
    <name evidence="2" type="ORF">Pmar_PMAR018129</name>
</gene>
<dbReference type="PROSITE" id="PS50004">
    <property type="entry name" value="C2"/>
    <property type="match status" value="1"/>
</dbReference>
<dbReference type="Proteomes" id="UP000007800">
    <property type="component" value="Unassembled WGS sequence"/>
</dbReference>
<feature type="domain" description="C2" evidence="1">
    <location>
        <begin position="1"/>
        <end position="105"/>
    </location>
</feature>
<keyword evidence="3" id="KW-1185">Reference proteome</keyword>
<dbReference type="Gene3D" id="2.60.40.150">
    <property type="entry name" value="C2 domain"/>
    <property type="match status" value="1"/>
</dbReference>
<protein>
    <submittedName>
        <fullName evidence="2">Elicitor-responsive protein, putative</fullName>
    </submittedName>
</protein>
<dbReference type="OrthoDB" id="5593063at2759"/>
<dbReference type="EMBL" id="GG686676">
    <property type="protein sequence ID" value="EEQ98478.1"/>
    <property type="molecule type" value="Genomic_DNA"/>
</dbReference>
<dbReference type="SMART" id="SM00239">
    <property type="entry name" value="C2"/>
    <property type="match status" value="1"/>
</dbReference>
<evidence type="ECO:0000313" key="2">
    <source>
        <dbReference type="EMBL" id="EEQ98478.1"/>
    </source>
</evidence>
<name>C5LXR4_PERM5</name>
<sequence>MSYQYNAVRVEVRHARNLHDTEVFGKMDPYCVVMLGPGKKFKTRVQKDVGSNPTWNETAILQYSMEPEMAFKVMDKESIKDDDFVGSATVSMAAVASSGRWSGDLALYRSKSKPAGSLTVSITMLPEVSPPMMGGAPPVVTATVMGTAPPPPPMMMQQQP</sequence>
<reference evidence="2 3" key="1">
    <citation type="submission" date="2008-07" db="EMBL/GenBank/DDBJ databases">
        <authorList>
            <person name="El-Sayed N."/>
            <person name="Caler E."/>
            <person name="Inman J."/>
            <person name="Amedeo P."/>
            <person name="Hass B."/>
            <person name="Wortman J."/>
        </authorList>
    </citation>
    <scope>NUCLEOTIDE SEQUENCE [LARGE SCALE GENOMIC DNA]</scope>
    <source>
        <strain evidence="3">ATCC 50983 / TXsc</strain>
    </source>
</reference>
<dbReference type="AlphaFoldDB" id="C5LXR4"/>
<organism evidence="3">
    <name type="scientific">Perkinsus marinus (strain ATCC 50983 / TXsc)</name>
    <dbReference type="NCBI Taxonomy" id="423536"/>
    <lineage>
        <taxon>Eukaryota</taxon>
        <taxon>Sar</taxon>
        <taxon>Alveolata</taxon>
        <taxon>Perkinsozoa</taxon>
        <taxon>Perkinsea</taxon>
        <taxon>Perkinsida</taxon>
        <taxon>Perkinsidae</taxon>
        <taxon>Perkinsus</taxon>
    </lineage>
</organism>
<dbReference type="SUPFAM" id="SSF49562">
    <property type="entry name" value="C2 domain (Calcium/lipid-binding domain, CaLB)"/>
    <property type="match status" value="1"/>
</dbReference>
<dbReference type="GeneID" id="9040984"/>
<accession>C5LXR4</accession>
<feature type="non-terminal residue" evidence="2">
    <location>
        <position position="160"/>
    </location>
</feature>
<dbReference type="PANTHER" id="PTHR47052:SF3">
    <property type="entry name" value="INGRESSION PROTEIN 1"/>
    <property type="match status" value="1"/>
</dbReference>
<dbReference type="InterPro" id="IPR035892">
    <property type="entry name" value="C2_domain_sf"/>
</dbReference>
<evidence type="ECO:0000259" key="1">
    <source>
        <dbReference type="PROSITE" id="PS50004"/>
    </source>
</evidence>
<dbReference type="Pfam" id="PF00168">
    <property type="entry name" value="C2"/>
    <property type="match status" value="1"/>
</dbReference>
<dbReference type="InterPro" id="IPR000008">
    <property type="entry name" value="C2_dom"/>
</dbReference>
<evidence type="ECO:0000313" key="3">
    <source>
        <dbReference type="Proteomes" id="UP000007800"/>
    </source>
</evidence>
<dbReference type="OMA" id="KLTLRIM"/>
<dbReference type="CDD" id="cd00030">
    <property type="entry name" value="C2"/>
    <property type="match status" value="1"/>
</dbReference>
<dbReference type="InterPro" id="IPR052981">
    <property type="entry name" value="Ingression_C2_domain"/>
</dbReference>
<proteinExistence type="predicted"/>
<dbReference type="PANTHER" id="PTHR47052">
    <property type="entry name" value="CONSERVED SERINE PROLINE-RICH PROTEIN (AFU_ORTHOLOGUE AFUA_2G01790)"/>
    <property type="match status" value="1"/>
</dbReference>
<dbReference type="RefSeq" id="XP_002765761.1">
    <property type="nucleotide sequence ID" value="XM_002765715.1"/>
</dbReference>
<dbReference type="InParanoid" id="C5LXR4"/>